<organism evidence="2 3">
    <name type="scientific">Kineosporia succinea</name>
    <dbReference type="NCBI Taxonomy" id="84632"/>
    <lineage>
        <taxon>Bacteria</taxon>
        <taxon>Bacillati</taxon>
        <taxon>Actinomycetota</taxon>
        <taxon>Actinomycetes</taxon>
        <taxon>Kineosporiales</taxon>
        <taxon>Kineosporiaceae</taxon>
        <taxon>Kineosporia</taxon>
    </lineage>
</organism>
<feature type="region of interest" description="Disordered" evidence="1">
    <location>
        <begin position="1"/>
        <end position="48"/>
    </location>
</feature>
<comment type="caution">
    <text evidence="2">The sequence shown here is derived from an EMBL/GenBank/DDBJ whole genome shotgun (WGS) entry which is preliminary data.</text>
</comment>
<accession>A0ABT9P9Q3</accession>
<dbReference type="Proteomes" id="UP001235712">
    <property type="component" value="Unassembled WGS sequence"/>
</dbReference>
<evidence type="ECO:0000256" key="1">
    <source>
        <dbReference type="SAM" id="MobiDB-lite"/>
    </source>
</evidence>
<name>A0ABT9P9Q3_9ACTN</name>
<gene>
    <name evidence="2" type="ORF">J2S57_005162</name>
</gene>
<sequence>MTEDRHLPSAPTLRLAEALPSPLAEDAPNPMPTATRAVPAQRGKRRDNPVRIIKVPPGLTCFRCDEPAEFRILVDGEPRASVCQHHKTNEYFRMRRALGFTVSKPGTRQRRPRPTSTDSRGGSERLGALSLAPPTLKADG</sequence>
<proteinExistence type="predicted"/>
<feature type="region of interest" description="Disordered" evidence="1">
    <location>
        <begin position="100"/>
        <end position="140"/>
    </location>
</feature>
<keyword evidence="3" id="KW-1185">Reference proteome</keyword>
<protein>
    <submittedName>
        <fullName evidence="2">Uncharacterized protein</fullName>
    </submittedName>
</protein>
<evidence type="ECO:0000313" key="3">
    <source>
        <dbReference type="Proteomes" id="UP001235712"/>
    </source>
</evidence>
<evidence type="ECO:0000313" key="2">
    <source>
        <dbReference type="EMBL" id="MDP9829413.1"/>
    </source>
</evidence>
<dbReference type="EMBL" id="JAUSQZ010000001">
    <property type="protein sequence ID" value="MDP9829413.1"/>
    <property type="molecule type" value="Genomic_DNA"/>
</dbReference>
<reference evidence="2 3" key="1">
    <citation type="submission" date="2023-07" db="EMBL/GenBank/DDBJ databases">
        <title>Sequencing the genomes of 1000 actinobacteria strains.</title>
        <authorList>
            <person name="Klenk H.-P."/>
        </authorList>
    </citation>
    <scope>NUCLEOTIDE SEQUENCE [LARGE SCALE GENOMIC DNA]</scope>
    <source>
        <strain evidence="2 3">DSM 44388</strain>
    </source>
</reference>